<evidence type="ECO:0000256" key="2">
    <source>
        <dbReference type="ARBA" id="ARBA00023002"/>
    </source>
</evidence>
<dbReference type="SMART" id="SM00861">
    <property type="entry name" value="Transket_pyr"/>
    <property type="match status" value="1"/>
</dbReference>
<comment type="cofactor">
    <cofactor evidence="1">
        <name>thiamine diphosphate</name>
        <dbReference type="ChEBI" id="CHEBI:58937"/>
    </cofactor>
</comment>
<dbReference type="Pfam" id="PF02780">
    <property type="entry name" value="Transketolase_C"/>
    <property type="match status" value="1"/>
</dbReference>
<reference evidence="5 6" key="1">
    <citation type="submission" date="2020-05" db="EMBL/GenBank/DDBJ databases">
        <title>Genome Sequencing of Type Strains.</title>
        <authorList>
            <person name="Lemaire J.F."/>
            <person name="Inderbitzin P."/>
            <person name="Gregorio O.A."/>
            <person name="Collins S.B."/>
            <person name="Wespe N."/>
            <person name="Knight-Connoni V."/>
        </authorList>
    </citation>
    <scope>NUCLEOTIDE SEQUENCE [LARGE SCALE GENOMIC DNA]</scope>
    <source>
        <strain evidence="5 6">DSM 100049</strain>
    </source>
</reference>
<comment type="caution">
    <text evidence="5">The sequence shown here is derived from an EMBL/GenBank/DDBJ whole genome shotgun (WGS) entry which is preliminary data.</text>
</comment>
<dbReference type="InterPro" id="IPR005475">
    <property type="entry name" value="Transketolase-like_Pyr-bd"/>
</dbReference>
<sequence length="342" mass="37029">MSSILSDEVHQDSSNSTVKQTFLEATVATIVEEMRADPTVFTMGQDIRGGVYGAYPLAEFGERVRSLPISEAANVGAAIGSAMTGMRPVLDMTIATFLYSAMDQIVNQAAKSRFLFGGQARLPLVIRCTMFYGSSQAAHHNDRAYAMFMHVPGLKIVVPSSPVNAKGLMRAAIRSNDPVLVFEDSTLWGTRGDVPVDPDFIIPLGEAEIRQRGSDVTVIGIGQSLRTVDQALKLLGKDGISIEVIDPRSLCPFDWKTVLASVDKTRRVVVVDNGPMTCGVAGEILATVAEHFHGRLLAPPKRVTAPDMHLAFSPQLEKALLPSREAVAEAIKSTFEYRGKEI</sequence>
<evidence type="ECO:0000256" key="1">
    <source>
        <dbReference type="ARBA" id="ARBA00001964"/>
    </source>
</evidence>
<dbReference type="Proteomes" id="UP000536441">
    <property type="component" value="Unassembled WGS sequence"/>
</dbReference>
<organism evidence="5 6">
    <name type="scientific">Sphingomonas zeae</name>
    <dbReference type="NCBI Taxonomy" id="1646122"/>
    <lineage>
        <taxon>Bacteria</taxon>
        <taxon>Pseudomonadati</taxon>
        <taxon>Pseudomonadota</taxon>
        <taxon>Alphaproteobacteria</taxon>
        <taxon>Sphingomonadales</taxon>
        <taxon>Sphingomonadaceae</taxon>
        <taxon>Sphingomonas</taxon>
    </lineage>
</organism>
<dbReference type="Pfam" id="PF02779">
    <property type="entry name" value="Transket_pyr"/>
    <property type="match status" value="1"/>
</dbReference>
<keyword evidence="6" id="KW-1185">Reference proteome</keyword>
<dbReference type="SUPFAM" id="SSF52922">
    <property type="entry name" value="TK C-terminal domain-like"/>
    <property type="match status" value="1"/>
</dbReference>
<feature type="domain" description="Transketolase-like pyrimidine-binding" evidence="4">
    <location>
        <begin position="20"/>
        <end position="190"/>
    </location>
</feature>
<dbReference type="Gene3D" id="3.40.50.970">
    <property type="match status" value="1"/>
</dbReference>
<dbReference type="EMBL" id="JABMCH010000065">
    <property type="protein sequence ID" value="NUU47832.1"/>
    <property type="molecule type" value="Genomic_DNA"/>
</dbReference>
<dbReference type="InterPro" id="IPR029061">
    <property type="entry name" value="THDP-binding"/>
</dbReference>
<dbReference type="PANTHER" id="PTHR43257:SF2">
    <property type="entry name" value="PYRUVATE DEHYDROGENASE E1 COMPONENT SUBUNIT BETA"/>
    <property type="match status" value="1"/>
</dbReference>
<dbReference type="FunFam" id="3.40.50.920:FF:000001">
    <property type="entry name" value="Pyruvate dehydrogenase E1 beta subunit"/>
    <property type="match status" value="1"/>
</dbReference>
<name>A0A7Y6B5J9_9SPHN</name>
<accession>A0A7Y6B5J9</accession>
<dbReference type="PANTHER" id="PTHR43257">
    <property type="entry name" value="PYRUVATE DEHYDROGENASE E1 COMPONENT BETA SUBUNIT"/>
    <property type="match status" value="1"/>
</dbReference>
<dbReference type="GO" id="GO:0016491">
    <property type="term" value="F:oxidoreductase activity"/>
    <property type="evidence" value="ECO:0007669"/>
    <property type="project" value="UniProtKB-KW"/>
</dbReference>
<keyword evidence="2" id="KW-0560">Oxidoreductase</keyword>
<evidence type="ECO:0000259" key="4">
    <source>
        <dbReference type="SMART" id="SM00861"/>
    </source>
</evidence>
<dbReference type="RefSeq" id="WP_175312424.1">
    <property type="nucleotide sequence ID" value="NZ_CBCRYR010000012.1"/>
</dbReference>
<dbReference type="Gene3D" id="3.40.50.920">
    <property type="match status" value="1"/>
</dbReference>
<gene>
    <name evidence="5" type="ORF">HP438_12715</name>
</gene>
<proteinExistence type="predicted"/>
<protein>
    <submittedName>
        <fullName evidence="5">Alpha-ketoacid dehydrogenase subunit beta</fullName>
    </submittedName>
</protein>
<evidence type="ECO:0000256" key="3">
    <source>
        <dbReference type="ARBA" id="ARBA00023052"/>
    </source>
</evidence>
<dbReference type="AlphaFoldDB" id="A0A7Y6B5J9"/>
<dbReference type="InterPro" id="IPR009014">
    <property type="entry name" value="Transketo_C/PFOR_II"/>
</dbReference>
<keyword evidence="3" id="KW-0786">Thiamine pyrophosphate</keyword>
<evidence type="ECO:0000313" key="6">
    <source>
        <dbReference type="Proteomes" id="UP000536441"/>
    </source>
</evidence>
<dbReference type="SUPFAM" id="SSF52518">
    <property type="entry name" value="Thiamin diphosphate-binding fold (THDP-binding)"/>
    <property type="match status" value="1"/>
</dbReference>
<evidence type="ECO:0000313" key="5">
    <source>
        <dbReference type="EMBL" id="NUU47832.1"/>
    </source>
</evidence>
<dbReference type="InterPro" id="IPR033248">
    <property type="entry name" value="Transketolase_C"/>
</dbReference>